<keyword evidence="4" id="KW-0808">Transferase</keyword>
<evidence type="ECO:0000313" key="5">
    <source>
        <dbReference type="Proteomes" id="UP001597229"/>
    </source>
</evidence>
<keyword evidence="5" id="KW-1185">Reference proteome</keyword>
<dbReference type="GO" id="GO:0016740">
    <property type="term" value="F:transferase activity"/>
    <property type="evidence" value="ECO:0007669"/>
    <property type="project" value="UniProtKB-KW"/>
</dbReference>
<reference evidence="5" key="1">
    <citation type="journal article" date="2019" name="Int. J. Syst. Evol. Microbiol.">
        <title>The Global Catalogue of Microorganisms (GCM) 10K type strain sequencing project: providing services to taxonomists for standard genome sequencing and annotation.</title>
        <authorList>
            <consortium name="The Broad Institute Genomics Platform"/>
            <consortium name="The Broad Institute Genome Sequencing Center for Infectious Disease"/>
            <person name="Wu L."/>
            <person name="Ma J."/>
        </authorList>
    </citation>
    <scope>NUCLEOTIDE SEQUENCE [LARGE SCALE GENOMIC DNA]</scope>
    <source>
        <strain evidence="5">CCUG 52478</strain>
    </source>
</reference>
<evidence type="ECO:0000259" key="3">
    <source>
        <dbReference type="Pfam" id="PF02397"/>
    </source>
</evidence>
<dbReference type="InterPro" id="IPR003362">
    <property type="entry name" value="Bact_transf"/>
</dbReference>
<dbReference type="PANTHER" id="PTHR30576">
    <property type="entry name" value="COLANIC BIOSYNTHESIS UDP-GLUCOSE LIPID CARRIER TRANSFERASE"/>
    <property type="match status" value="1"/>
</dbReference>
<feature type="transmembrane region" description="Helical" evidence="2">
    <location>
        <begin position="12"/>
        <end position="35"/>
    </location>
</feature>
<name>A0ABW3VWN8_9ACTN</name>
<keyword evidence="2" id="KW-1133">Transmembrane helix</keyword>
<dbReference type="Proteomes" id="UP001597229">
    <property type="component" value="Unassembled WGS sequence"/>
</dbReference>
<gene>
    <name evidence="4" type="ORF">ACFQ3F_00870</name>
</gene>
<evidence type="ECO:0000313" key="4">
    <source>
        <dbReference type="EMBL" id="MFD1246328.1"/>
    </source>
</evidence>
<comment type="similarity">
    <text evidence="1">Belongs to the bacterial sugar transferase family.</text>
</comment>
<feature type="domain" description="Bacterial sugar transferase" evidence="3">
    <location>
        <begin position="8"/>
        <end position="184"/>
    </location>
</feature>
<keyword evidence="2" id="KW-0812">Transmembrane</keyword>
<dbReference type="EMBL" id="JBHTLX010000002">
    <property type="protein sequence ID" value="MFD1246328.1"/>
    <property type="molecule type" value="Genomic_DNA"/>
</dbReference>
<protein>
    <submittedName>
        <fullName evidence="4">Sugar transferase</fullName>
    </submittedName>
</protein>
<comment type="caution">
    <text evidence="4">The sequence shown here is derived from an EMBL/GenBank/DDBJ whole genome shotgun (WGS) entry which is preliminary data.</text>
</comment>
<keyword evidence="2" id="KW-0472">Membrane</keyword>
<proteinExistence type="inferred from homology"/>
<accession>A0ABW3VWN8</accession>
<dbReference type="RefSeq" id="WP_367920699.1">
    <property type="nucleotide sequence ID" value="NZ_BAABAC010000036.1"/>
</dbReference>
<evidence type="ECO:0000256" key="1">
    <source>
        <dbReference type="ARBA" id="ARBA00006464"/>
    </source>
</evidence>
<dbReference type="PANTHER" id="PTHR30576:SF8">
    <property type="entry name" value="UNDECAPRENYL-PHOSPHATE GALACTOSE PHOSPHOTRANSFERASE"/>
    <property type="match status" value="1"/>
</dbReference>
<dbReference type="Pfam" id="PF02397">
    <property type="entry name" value="Bac_transf"/>
    <property type="match status" value="1"/>
</dbReference>
<sequence length="209" mass="23419">MSAEWSYRLRDLVLTLVLLVVAVPLMLAIALLLLVTQGQPVLFVQERPGRYGRPFPLVKFRTMRPADPSSALSAPGDDDAQRITRIGRVLRASSLDELPELVSVLRGHMTLVGPRPLLPEYLDHYTGVQHLRHQIRPGLTGLAQVSGRNGLDWPDKLALDVAYVRRRSHRLDLLILLRTIGTVLDRRATSHAGHATMPRWDGRAGRQRT</sequence>
<organism evidence="4 5">
    <name type="scientific">Nocardioides ginsengisoli</name>
    <dbReference type="NCBI Taxonomy" id="363868"/>
    <lineage>
        <taxon>Bacteria</taxon>
        <taxon>Bacillati</taxon>
        <taxon>Actinomycetota</taxon>
        <taxon>Actinomycetes</taxon>
        <taxon>Propionibacteriales</taxon>
        <taxon>Nocardioidaceae</taxon>
        <taxon>Nocardioides</taxon>
    </lineage>
</organism>
<evidence type="ECO:0000256" key="2">
    <source>
        <dbReference type="SAM" id="Phobius"/>
    </source>
</evidence>